<keyword evidence="3" id="KW-1185">Reference proteome</keyword>
<feature type="region of interest" description="Disordered" evidence="1">
    <location>
        <begin position="1"/>
        <end position="86"/>
    </location>
</feature>
<proteinExistence type="predicted"/>
<name>A0A0P1BIG0_9BASI</name>
<sequence length="86" mass="8786">MAPAVARGASSAHANPSGHGNGSARTTPLYKPAAVRPSTSLSGVSTSAAGPSMLASIDTSSTLPSDARSQSQLRDSPMTHFQQRHR</sequence>
<accession>A0A0P1BIG0</accession>
<evidence type="ECO:0000313" key="3">
    <source>
        <dbReference type="Proteomes" id="UP000054845"/>
    </source>
</evidence>
<feature type="compositionally biased region" description="Polar residues" evidence="1">
    <location>
        <begin position="57"/>
        <end position="74"/>
    </location>
</feature>
<dbReference type="Proteomes" id="UP000054845">
    <property type="component" value="Unassembled WGS sequence"/>
</dbReference>
<feature type="compositionally biased region" description="Polar residues" evidence="1">
    <location>
        <begin position="37"/>
        <end position="49"/>
    </location>
</feature>
<evidence type="ECO:0000313" key="2">
    <source>
        <dbReference type="EMBL" id="CEH15852.1"/>
    </source>
</evidence>
<dbReference type="AlphaFoldDB" id="A0A0P1BIG0"/>
<protein>
    <submittedName>
        <fullName evidence="2">Uncharacterized protein</fullName>
    </submittedName>
</protein>
<dbReference type="EMBL" id="CCYA01000272">
    <property type="protein sequence ID" value="CEH15852.1"/>
    <property type="molecule type" value="Genomic_DNA"/>
</dbReference>
<reference evidence="2 3" key="1">
    <citation type="submission" date="2014-09" db="EMBL/GenBank/DDBJ databases">
        <authorList>
            <person name="Magalhaes I.L.F."/>
            <person name="Oliveira U."/>
            <person name="Santos F.R."/>
            <person name="Vidigal T.H.D.A."/>
            <person name="Brescovit A.D."/>
            <person name="Santos A.J."/>
        </authorList>
    </citation>
    <scope>NUCLEOTIDE SEQUENCE [LARGE SCALE GENOMIC DNA]</scope>
</reference>
<organism evidence="2 3">
    <name type="scientific">Ceraceosorus bombacis</name>
    <dbReference type="NCBI Taxonomy" id="401625"/>
    <lineage>
        <taxon>Eukaryota</taxon>
        <taxon>Fungi</taxon>
        <taxon>Dikarya</taxon>
        <taxon>Basidiomycota</taxon>
        <taxon>Ustilaginomycotina</taxon>
        <taxon>Exobasidiomycetes</taxon>
        <taxon>Ceraceosorales</taxon>
        <taxon>Ceraceosoraceae</taxon>
        <taxon>Ceraceosorus</taxon>
    </lineage>
</organism>
<evidence type="ECO:0000256" key="1">
    <source>
        <dbReference type="SAM" id="MobiDB-lite"/>
    </source>
</evidence>